<dbReference type="EMBL" id="JAWWNJ010000030">
    <property type="protein sequence ID" value="KAK7026963.1"/>
    <property type="molecule type" value="Genomic_DNA"/>
</dbReference>
<keyword evidence="1 2" id="KW-0694">RNA-binding</keyword>
<keyword evidence="6" id="KW-1185">Reference proteome</keyword>
<proteinExistence type="predicted"/>
<dbReference type="SUPFAM" id="SSF54928">
    <property type="entry name" value="RNA-binding domain, RBD"/>
    <property type="match status" value="1"/>
</dbReference>
<feature type="domain" description="RRM" evidence="4">
    <location>
        <begin position="512"/>
        <end position="596"/>
    </location>
</feature>
<organism evidence="5 6">
    <name type="scientific">Favolaschia claudopus</name>
    <dbReference type="NCBI Taxonomy" id="2862362"/>
    <lineage>
        <taxon>Eukaryota</taxon>
        <taxon>Fungi</taxon>
        <taxon>Dikarya</taxon>
        <taxon>Basidiomycota</taxon>
        <taxon>Agaricomycotina</taxon>
        <taxon>Agaricomycetes</taxon>
        <taxon>Agaricomycetidae</taxon>
        <taxon>Agaricales</taxon>
        <taxon>Marasmiineae</taxon>
        <taxon>Mycenaceae</taxon>
        <taxon>Favolaschia</taxon>
    </lineage>
</organism>
<evidence type="ECO:0000313" key="6">
    <source>
        <dbReference type="Proteomes" id="UP001362999"/>
    </source>
</evidence>
<dbReference type="PROSITE" id="PS50102">
    <property type="entry name" value="RRM"/>
    <property type="match status" value="1"/>
</dbReference>
<protein>
    <submittedName>
        <fullName evidence="5">RNA recognition motif 2-domain-containing protein</fullName>
    </submittedName>
</protein>
<dbReference type="GO" id="GO:0003723">
    <property type="term" value="F:RNA binding"/>
    <property type="evidence" value="ECO:0007669"/>
    <property type="project" value="UniProtKB-UniRule"/>
</dbReference>
<reference evidence="5 6" key="1">
    <citation type="journal article" date="2024" name="J Genomics">
        <title>Draft genome sequencing and assembly of Favolaschia claudopus CIRM-BRFM 2984 isolated from oak limbs.</title>
        <authorList>
            <person name="Navarro D."/>
            <person name="Drula E."/>
            <person name="Chaduli D."/>
            <person name="Cazenave R."/>
            <person name="Ahrendt S."/>
            <person name="Wang J."/>
            <person name="Lipzen A."/>
            <person name="Daum C."/>
            <person name="Barry K."/>
            <person name="Grigoriev I.V."/>
            <person name="Favel A."/>
            <person name="Rosso M.N."/>
            <person name="Martin F."/>
        </authorList>
    </citation>
    <scope>NUCLEOTIDE SEQUENCE [LARGE SCALE GENOMIC DNA]</scope>
    <source>
        <strain evidence="5 6">CIRM-BRFM 2984</strain>
    </source>
</reference>
<comment type="caution">
    <text evidence="5">The sequence shown here is derived from an EMBL/GenBank/DDBJ whole genome shotgun (WGS) entry which is preliminary data.</text>
</comment>
<dbReference type="InterPro" id="IPR012677">
    <property type="entry name" value="Nucleotide-bd_a/b_plait_sf"/>
</dbReference>
<dbReference type="AlphaFoldDB" id="A0AAW0BKQ1"/>
<dbReference type="Proteomes" id="UP001362999">
    <property type="component" value="Unassembled WGS sequence"/>
</dbReference>
<evidence type="ECO:0000313" key="5">
    <source>
        <dbReference type="EMBL" id="KAK7026963.1"/>
    </source>
</evidence>
<evidence type="ECO:0000259" key="4">
    <source>
        <dbReference type="PROSITE" id="PS50102"/>
    </source>
</evidence>
<evidence type="ECO:0000256" key="3">
    <source>
        <dbReference type="SAM" id="MobiDB-lite"/>
    </source>
</evidence>
<dbReference type="PANTHER" id="PTHR23189">
    <property type="entry name" value="RNA RECOGNITION MOTIF-CONTAINING"/>
    <property type="match status" value="1"/>
</dbReference>
<feature type="compositionally biased region" description="Low complexity" evidence="3">
    <location>
        <begin position="60"/>
        <end position="78"/>
    </location>
</feature>
<dbReference type="InterPro" id="IPR000504">
    <property type="entry name" value="RRM_dom"/>
</dbReference>
<dbReference type="Gene3D" id="3.30.70.330">
    <property type="match status" value="1"/>
</dbReference>
<name>A0AAW0BKQ1_9AGAR</name>
<accession>A0AAW0BKQ1</accession>
<dbReference type="Pfam" id="PF04059">
    <property type="entry name" value="RRM_2"/>
    <property type="match status" value="1"/>
</dbReference>
<gene>
    <name evidence="5" type="ORF">R3P38DRAFT_2705341</name>
</gene>
<evidence type="ECO:0000256" key="2">
    <source>
        <dbReference type="PROSITE-ProRule" id="PRU00176"/>
    </source>
</evidence>
<sequence>MSNSSNLRLPVAPWLARDHHSSGTVRFPSPTHQSVQNGGGLLKHRAPFIKGVWKASESSIEGSISSSPSHNPSLDSSGGHLTPANNGEDEVFFDDLDTISTRFLLLRNISRSVSSKDLQSAILRTLAVRNSLLHSRNTQYTPSLSTSTNELASIKGALLRYQESHGIAILAFYDVRQARLAQVLLSTPTDGDALADCIGENMKSRGISGWVDCAFVTSPDLTEACATSRQSGPSSFLAKLQGSFFLSIELVFEPHTSKEDLEKEIGITRVTSLLKLYGALQSFGPAPGMEQTASRKFFCVEYYDVRGARVARTELDGKVLYNMRLSTGNPERQDLDVASPARNVDGVSHPPLGLIHEGPGHLSPFGIPAYGYSCPPTQYPYVFNYKGQEQYSAAPNINMGTWTSDQKTMVPSIYGFPDPLSTTPESEYWQCLRPRPQHTASLYYPPPPLFPGNALFNSLQHPLPIHSVRLPGPLIPMTVNVVPLRAAQQNNNSAERNQLNLARIEHGQDTRTTVMIKNIPNRISDKELMAHIDNVCPRKIDFLYLRMDFRTGRNAGYAFVNFITVQDLMHFAKAKLGEKWNMVLSEKVLQMSYADYQGKKALVGKFRNSCIMDKQLSWQPKIFYSDGPKQGLPEPFPEPTRLRVYPGRK</sequence>
<dbReference type="InterPro" id="IPR035979">
    <property type="entry name" value="RBD_domain_sf"/>
</dbReference>
<feature type="region of interest" description="Disordered" evidence="3">
    <location>
        <begin position="60"/>
        <end position="82"/>
    </location>
</feature>
<evidence type="ECO:0000256" key="1">
    <source>
        <dbReference type="ARBA" id="ARBA00022884"/>
    </source>
</evidence>
<dbReference type="InterPro" id="IPR007201">
    <property type="entry name" value="Mei2-like_Rrm_C"/>
</dbReference>